<feature type="compositionally biased region" description="Basic and acidic residues" evidence="1">
    <location>
        <begin position="92"/>
        <end position="154"/>
    </location>
</feature>
<name>A0A1Y2DVD9_9PEZI</name>
<proteinExistence type="predicted"/>
<evidence type="ECO:0000313" key="2">
    <source>
        <dbReference type="EMBL" id="ORY63217.1"/>
    </source>
</evidence>
<feature type="compositionally biased region" description="Basic and acidic residues" evidence="1">
    <location>
        <begin position="58"/>
        <end position="78"/>
    </location>
</feature>
<organism evidence="2 3">
    <name type="scientific">Pseudomassariella vexata</name>
    <dbReference type="NCBI Taxonomy" id="1141098"/>
    <lineage>
        <taxon>Eukaryota</taxon>
        <taxon>Fungi</taxon>
        <taxon>Dikarya</taxon>
        <taxon>Ascomycota</taxon>
        <taxon>Pezizomycotina</taxon>
        <taxon>Sordariomycetes</taxon>
        <taxon>Xylariomycetidae</taxon>
        <taxon>Amphisphaeriales</taxon>
        <taxon>Pseudomassariaceae</taxon>
        <taxon>Pseudomassariella</taxon>
    </lineage>
</organism>
<protein>
    <submittedName>
        <fullName evidence="2">Uncharacterized protein</fullName>
    </submittedName>
</protein>
<dbReference type="AlphaFoldDB" id="A0A1Y2DVD9"/>
<reference evidence="2 3" key="1">
    <citation type="submission" date="2016-07" db="EMBL/GenBank/DDBJ databases">
        <title>Pervasive Adenine N6-methylation of Active Genes in Fungi.</title>
        <authorList>
            <consortium name="DOE Joint Genome Institute"/>
            <person name="Mondo S.J."/>
            <person name="Dannebaum R.O."/>
            <person name="Kuo R.C."/>
            <person name="Labutti K."/>
            <person name="Haridas S."/>
            <person name="Kuo A."/>
            <person name="Salamov A."/>
            <person name="Ahrendt S.R."/>
            <person name="Lipzen A."/>
            <person name="Sullivan W."/>
            <person name="Andreopoulos W.B."/>
            <person name="Clum A."/>
            <person name="Lindquist E."/>
            <person name="Daum C."/>
            <person name="Ramamoorthy G.K."/>
            <person name="Gryganskyi A."/>
            <person name="Culley D."/>
            <person name="Magnuson J.K."/>
            <person name="James T.Y."/>
            <person name="O'Malley M.A."/>
            <person name="Stajich J.E."/>
            <person name="Spatafora J.W."/>
            <person name="Visel A."/>
            <person name="Grigoriev I.V."/>
        </authorList>
    </citation>
    <scope>NUCLEOTIDE SEQUENCE [LARGE SCALE GENOMIC DNA]</scope>
    <source>
        <strain evidence="2 3">CBS 129021</strain>
    </source>
</reference>
<dbReference type="Proteomes" id="UP000193689">
    <property type="component" value="Unassembled WGS sequence"/>
</dbReference>
<evidence type="ECO:0000313" key="3">
    <source>
        <dbReference type="Proteomes" id="UP000193689"/>
    </source>
</evidence>
<dbReference type="GeneID" id="63780181"/>
<sequence>MVKLTPPDPRNVLPSRADPHHRAIRKDLEKKHGYGYTEPLVLAMLGVGLIWNIENQVSKREERKEEENKKEEEREERWRRRRENRIRSGTWDPRREHDSHDRRSELSDRSDRSGGHRDSSRHNHRDNGRTARRYRSDDEREHRDDPRRLDCRVEEYPRRDDYKDQWNDYRYEERMDGSVRRGSRRDSF</sequence>
<feature type="region of interest" description="Disordered" evidence="1">
    <location>
        <begin position="1"/>
        <end position="21"/>
    </location>
</feature>
<accession>A0A1Y2DVD9</accession>
<gene>
    <name evidence="2" type="ORF">BCR38DRAFT_485979</name>
</gene>
<feature type="region of interest" description="Disordered" evidence="1">
    <location>
        <begin position="58"/>
        <end position="154"/>
    </location>
</feature>
<dbReference type="RefSeq" id="XP_040714874.1">
    <property type="nucleotide sequence ID" value="XM_040863969.1"/>
</dbReference>
<dbReference type="EMBL" id="MCFJ01000008">
    <property type="protein sequence ID" value="ORY63217.1"/>
    <property type="molecule type" value="Genomic_DNA"/>
</dbReference>
<keyword evidence="3" id="KW-1185">Reference proteome</keyword>
<evidence type="ECO:0000256" key="1">
    <source>
        <dbReference type="SAM" id="MobiDB-lite"/>
    </source>
</evidence>
<comment type="caution">
    <text evidence="2">The sequence shown here is derived from an EMBL/GenBank/DDBJ whole genome shotgun (WGS) entry which is preliminary data.</text>
</comment>
<dbReference type="InParanoid" id="A0A1Y2DVD9"/>
<dbReference type="OrthoDB" id="5239180at2759"/>